<evidence type="ECO:0000313" key="2">
    <source>
        <dbReference type="Proteomes" id="UP000283269"/>
    </source>
</evidence>
<organism evidence="1 2">
    <name type="scientific">Psilocybe cyanescens</name>
    <dbReference type="NCBI Taxonomy" id="93625"/>
    <lineage>
        <taxon>Eukaryota</taxon>
        <taxon>Fungi</taxon>
        <taxon>Dikarya</taxon>
        <taxon>Basidiomycota</taxon>
        <taxon>Agaricomycotina</taxon>
        <taxon>Agaricomycetes</taxon>
        <taxon>Agaricomycetidae</taxon>
        <taxon>Agaricales</taxon>
        <taxon>Agaricineae</taxon>
        <taxon>Strophariaceae</taxon>
        <taxon>Psilocybe</taxon>
    </lineage>
</organism>
<name>A0A409XWQ2_PSICY</name>
<dbReference type="Proteomes" id="UP000283269">
    <property type="component" value="Unassembled WGS sequence"/>
</dbReference>
<keyword evidence="2" id="KW-1185">Reference proteome</keyword>
<dbReference type="AlphaFoldDB" id="A0A409XWQ2"/>
<proteinExistence type="predicted"/>
<reference evidence="1 2" key="1">
    <citation type="journal article" date="2018" name="Evol. Lett.">
        <title>Horizontal gene cluster transfer increased hallucinogenic mushroom diversity.</title>
        <authorList>
            <person name="Reynolds H.T."/>
            <person name="Vijayakumar V."/>
            <person name="Gluck-Thaler E."/>
            <person name="Korotkin H.B."/>
            <person name="Matheny P.B."/>
            <person name="Slot J.C."/>
        </authorList>
    </citation>
    <scope>NUCLEOTIDE SEQUENCE [LARGE SCALE GENOMIC DNA]</scope>
    <source>
        <strain evidence="1 2">2631</strain>
    </source>
</reference>
<evidence type="ECO:0000313" key="1">
    <source>
        <dbReference type="EMBL" id="PPQ95179.1"/>
    </source>
</evidence>
<dbReference type="OrthoDB" id="3349377at2759"/>
<accession>A0A409XWQ2</accession>
<gene>
    <name evidence="1" type="ORF">CVT25_013078</name>
</gene>
<dbReference type="EMBL" id="NHYD01000058">
    <property type="protein sequence ID" value="PPQ95179.1"/>
    <property type="molecule type" value="Genomic_DNA"/>
</dbReference>
<dbReference type="InParanoid" id="A0A409XWQ2"/>
<comment type="caution">
    <text evidence="1">The sequence shown here is derived from an EMBL/GenBank/DDBJ whole genome shotgun (WGS) entry which is preliminary data.</text>
</comment>
<sequence>MVLVGLVIGFAVTSAVDLWFVITSIPNGTLRLMQTVEIPGGTYCISLEGTFRPFARFWIPPLLFESLLCMMAIYRAVKESTSGTSVSLLIRGQSLMRIMIRDSIMYFLA</sequence>
<protein>
    <submittedName>
        <fullName evidence="1">Uncharacterized protein</fullName>
    </submittedName>
</protein>